<dbReference type="PANTHER" id="PTHR23517">
    <property type="entry name" value="RESISTANCE PROTEIN MDTM, PUTATIVE-RELATED-RELATED"/>
    <property type="match status" value="1"/>
</dbReference>
<keyword evidence="2" id="KW-0813">Transport</keyword>
<protein>
    <submittedName>
        <fullName evidence="9">Probable multidrug resistance transporter, MFS superfamily</fullName>
    </submittedName>
</protein>
<keyword evidence="10" id="KW-1185">Reference proteome</keyword>
<evidence type="ECO:0000256" key="6">
    <source>
        <dbReference type="ARBA" id="ARBA00023136"/>
    </source>
</evidence>
<dbReference type="HOGENOM" id="CLU_1342436_0_0_11"/>
<feature type="domain" description="Major facilitator superfamily (MFS) profile" evidence="8">
    <location>
        <begin position="1"/>
        <end position="204"/>
    </location>
</feature>
<keyword evidence="4 7" id="KW-0812">Transmembrane</keyword>
<dbReference type="InterPro" id="IPR036259">
    <property type="entry name" value="MFS_trans_sf"/>
</dbReference>
<dbReference type="AlphaFoldDB" id="A4FIS1"/>
<feature type="transmembrane region" description="Helical" evidence="7">
    <location>
        <begin position="21"/>
        <end position="39"/>
    </location>
</feature>
<feature type="transmembrane region" description="Helical" evidence="7">
    <location>
        <begin position="101"/>
        <end position="124"/>
    </location>
</feature>
<dbReference type="GO" id="GO:0022857">
    <property type="term" value="F:transmembrane transporter activity"/>
    <property type="evidence" value="ECO:0007669"/>
    <property type="project" value="InterPro"/>
</dbReference>
<accession>A4FIS1</accession>
<evidence type="ECO:0000313" key="9">
    <source>
        <dbReference type="EMBL" id="CAM03946.1"/>
    </source>
</evidence>
<keyword evidence="6 7" id="KW-0472">Membrane</keyword>
<dbReference type="KEGG" id="sen:SACE_4678"/>
<dbReference type="InterPro" id="IPR020846">
    <property type="entry name" value="MFS_dom"/>
</dbReference>
<evidence type="ECO:0000256" key="3">
    <source>
        <dbReference type="ARBA" id="ARBA00022475"/>
    </source>
</evidence>
<dbReference type="STRING" id="405948.SACE_4678"/>
<feature type="transmembrane region" description="Helical" evidence="7">
    <location>
        <begin position="170"/>
        <end position="189"/>
    </location>
</feature>
<evidence type="ECO:0000256" key="5">
    <source>
        <dbReference type="ARBA" id="ARBA00022989"/>
    </source>
</evidence>
<dbReference type="Proteomes" id="UP000006728">
    <property type="component" value="Chromosome"/>
</dbReference>
<feature type="transmembrane region" description="Helical" evidence="7">
    <location>
        <begin position="76"/>
        <end position="95"/>
    </location>
</feature>
<dbReference type="eggNOG" id="COG0477">
    <property type="taxonomic scope" value="Bacteria"/>
</dbReference>
<feature type="transmembrane region" description="Helical" evidence="7">
    <location>
        <begin position="45"/>
        <end position="64"/>
    </location>
</feature>
<reference evidence="9 10" key="1">
    <citation type="journal article" date="2007" name="Nat. Biotechnol.">
        <title>Complete genome sequence of the erythromycin-producing bacterium Saccharopolyspora erythraea NRRL23338.</title>
        <authorList>
            <person name="Oliynyk M."/>
            <person name="Samborskyy M."/>
            <person name="Lester J.B."/>
            <person name="Mironenko T."/>
            <person name="Scott N."/>
            <person name="Dickens S."/>
            <person name="Haydock S.F."/>
            <person name="Leadlay P.F."/>
        </authorList>
    </citation>
    <scope>NUCLEOTIDE SEQUENCE [LARGE SCALE GENOMIC DNA]</scope>
    <source>
        <strain evidence="10">ATCC 11635 / DSM 40517 / JCM 4748 / NBRC 13426 / NCIMB 8594 / NRRL 2338</strain>
    </source>
</reference>
<keyword evidence="3" id="KW-1003">Cell membrane</keyword>
<evidence type="ECO:0000256" key="4">
    <source>
        <dbReference type="ARBA" id="ARBA00022692"/>
    </source>
</evidence>
<dbReference type="GO" id="GO:0005886">
    <property type="term" value="C:plasma membrane"/>
    <property type="evidence" value="ECO:0007669"/>
    <property type="project" value="UniProtKB-SubCell"/>
</dbReference>
<organism evidence="9 10">
    <name type="scientific">Saccharopolyspora erythraea (strain ATCC 11635 / DSM 40517 / JCM 4748 / NBRC 13426 / NCIMB 8594 / NRRL 2338)</name>
    <dbReference type="NCBI Taxonomy" id="405948"/>
    <lineage>
        <taxon>Bacteria</taxon>
        <taxon>Bacillati</taxon>
        <taxon>Actinomycetota</taxon>
        <taxon>Actinomycetes</taxon>
        <taxon>Pseudonocardiales</taxon>
        <taxon>Pseudonocardiaceae</taxon>
        <taxon>Saccharopolyspora</taxon>
    </lineage>
</organism>
<dbReference type="SUPFAM" id="SSF103473">
    <property type="entry name" value="MFS general substrate transporter"/>
    <property type="match status" value="1"/>
</dbReference>
<dbReference type="PROSITE" id="PS50850">
    <property type="entry name" value="MFS"/>
    <property type="match status" value="1"/>
</dbReference>
<sequence length="204" mass="19703">MVGHQLEHLQPRTIMRQPATGFLAWTVAGLFLAVIPTLLNGAARTGQAMIGGILGAVLLCSVLAQPLVARLGAQHAQLAGLGALLISLALLALTAGGSTSVTPVAAVVAGAGHGLAYGGAAAAIDGSAPAAERGAITGALYLVFYLGAGAPAVAVGLVTLEHLLATATSWGTAVAAGFVPVVGAAVAVAGRAKGTSVLAGPPAR</sequence>
<evidence type="ECO:0000256" key="1">
    <source>
        <dbReference type="ARBA" id="ARBA00004651"/>
    </source>
</evidence>
<gene>
    <name evidence="9" type="ordered locus">SACE_4678</name>
</gene>
<evidence type="ECO:0000256" key="2">
    <source>
        <dbReference type="ARBA" id="ARBA00022448"/>
    </source>
</evidence>
<dbReference type="EMBL" id="AM420293">
    <property type="protein sequence ID" value="CAM03946.1"/>
    <property type="molecule type" value="Genomic_DNA"/>
</dbReference>
<evidence type="ECO:0000259" key="8">
    <source>
        <dbReference type="PROSITE" id="PS50850"/>
    </source>
</evidence>
<evidence type="ECO:0000256" key="7">
    <source>
        <dbReference type="SAM" id="Phobius"/>
    </source>
</evidence>
<dbReference type="Gene3D" id="1.20.1250.20">
    <property type="entry name" value="MFS general substrate transporter like domains"/>
    <property type="match status" value="1"/>
</dbReference>
<dbReference type="InterPro" id="IPR050171">
    <property type="entry name" value="MFS_Transporters"/>
</dbReference>
<evidence type="ECO:0000313" key="10">
    <source>
        <dbReference type="Proteomes" id="UP000006728"/>
    </source>
</evidence>
<name>A4FIS1_SACEN</name>
<comment type="subcellular location">
    <subcellularLocation>
        <location evidence="1">Cell membrane</location>
        <topology evidence="1">Multi-pass membrane protein</topology>
    </subcellularLocation>
</comment>
<proteinExistence type="predicted"/>
<feature type="transmembrane region" description="Helical" evidence="7">
    <location>
        <begin position="136"/>
        <end position="158"/>
    </location>
</feature>
<keyword evidence="5 7" id="KW-1133">Transmembrane helix</keyword>